<accession>A0A4R0PCI4</accession>
<protein>
    <recommendedName>
        <fullName evidence="1">Putative Flp pilus-assembly TadG-like N-terminal domain-containing protein</fullName>
    </recommendedName>
</protein>
<dbReference type="OrthoDB" id="7418984at2"/>
<dbReference type="InterPro" id="IPR028087">
    <property type="entry name" value="Tad_N"/>
</dbReference>
<dbReference type="EMBL" id="SJST01000003">
    <property type="protein sequence ID" value="TCD14243.1"/>
    <property type="molecule type" value="Genomic_DNA"/>
</dbReference>
<keyword evidence="3" id="KW-1185">Reference proteome</keyword>
<dbReference type="RefSeq" id="WP_131568079.1">
    <property type="nucleotide sequence ID" value="NZ_JAINFK010000002.1"/>
</dbReference>
<proteinExistence type="predicted"/>
<reference evidence="2 3" key="1">
    <citation type="journal article" date="2015" name="Antonie Van Leeuwenhoek">
        <title>Oricola cellulosilytica gen. nov., sp. nov., a cellulose-degrading bacterium of the family Phyllobacteriaceae isolated from surface seashore water, and emended descriptions of Mesorhizobium loti and Phyllobacterium myrsinacearum.</title>
        <authorList>
            <person name="Hameed A."/>
            <person name="Shahina M."/>
            <person name="Lai W.A."/>
            <person name="Lin S.Y."/>
            <person name="Young L.S."/>
            <person name="Liu Y.C."/>
            <person name="Hsu Y.H."/>
            <person name="Young C.C."/>
        </authorList>
    </citation>
    <scope>NUCLEOTIDE SEQUENCE [LARGE SCALE GENOMIC DNA]</scope>
    <source>
        <strain evidence="2 3">KCTC 52183</strain>
    </source>
</reference>
<evidence type="ECO:0000313" key="3">
    <source>
        <dbReference type="Proteomes" id="UP000291301"/>
    </source>
</evidence>
<feature type="domain" description="Putative Flp pilus-assembly TadG-like N-terminal" evidence="1">
    <location>
        <begin position="14"/>
        <end position="60"/>
    </location>
</feature>
<name>A0A4R0PCI4_9HYPH</name>
<evidence type="ECO:0000313" key="2">
    <source>
        <dbReference type="EMBL" id="TCD14243.1"/>
    </source>
</evidence>
<sequence length="407" mass="42898">MNNRVAEFFADRRGNFAAIGAILLPMLLLSGAMALNVSDMNNRKSEYQQSLDSGVLAAAAMPGLTVAERVAIAESYFVANTDQYCSQKSYDIRIEGDTVYGDFTCRYRAILDGVLKREWLDIRVTSAARLGTTGDPLCIVSLNKTAKRSFLESGKSHVTGNGCRVHVNSANVEAVTLSGGSTLTSTENCIVGGVKQGLTSITPRPPAACEQIDDPFAAIAKPAVGTCDYYNFTANANMTLYPGVYCGGMRISNATFDLKPGLYVIKDGILESTGGATIRGDGVTFFLTGIDAGVVFSGGGKYQLSAMTTGSLAGFVVYLDPNAVKQDKSTVSGGGDTYYEGAMYFPEQTLLISGGGTVTTPSPFTAYVADMIEFTGGSQLTIGIDPSATKVPVPRGFFEAGAPILIQ</sequence>
<dbReference type="AlphaFoldDB" id="A0A4R0PCI4"/>
<gene>
    <name evidence="2" type="ORF">E0D97_09180</name>
</gene>
<organism evidence="2 3">
    <name type="scientific">Oricola cellulosilytica</name>
    <dbReference type="NCBI Taxonomy" id="1429082"/>
    <lineage>
        <taxon>Bacteria</taxon>
        <taxon>Pseudomonadati</taxon>
        <taxon>Pseudomonadota</taxon>
        <taxon>Alphaproteobacteria</taxon>
        <taxon>Hyphomicrobiales</taxon>
        <taxon>Ahrensiaceae</taxon>
        <taxon>Oricola</taxon>
    </lineage>
</organism>
<comment type="caution">
    <text evidence="2">The sequence shown here is derived from an EMBL/GenBank/DDBJ whole genome shotgun (WGS) entry which is preliminary data.</text>
</comment>
<dbReference type="Pfam" id="PF13400">
    <property type="entry name" value="Tad"/>
    <property type="match status" value="1"/>
</dbReference>
<dbReference type="Proteomes" id="UP000291301">
    <property type="component" value="Unassembled WGS sequence"/>
</dbReference>
<evidence type="ECO:0000259" key="1">
    <source>
        <dbReference type="Pfam" id="PF13400"/>
    </source>
</evidence>